<keyword evidence="2" id="KW-1133">Transmembrane helix</keyword>
<feature type="compositionally biased region" description="Basic residues" evidence="1">
    <location>
        <begin position="14"/>
        <end position="41"/>
    </location>
</feature>
<evidence type="ECO:0000313" key="4">
    <source>
        <dbReference type="Proteomes" id="UP000326757"/>
    </source>
</evidence>
<feature type="region of interest" description="Disordered" evidence="1">
    <location>
        <begin position="1"/>
        <end position="106"/>
    </location>
</feature>
<organism evidence="3 4">
    <name type="scientific">Monilinia laxa</name>
    <name type="common">Brown rot fungus</name>
    <name type="synonym">Sclerotinia laxa</name>
    <dbReference type="NCBI Taxonomy" id="61186"/>
    <lineage>
        <taxon>Eukaryota</taxon>
        <taxon>Fungi</taxon>
        <taxon>Dikarya</taxon>
        <taxon>Ascomycota</taxon>
        <taxon>Pezizomycotina</taxon>
        <taxon>Leotiomycetes</taxon>
        <taxon>Helotiales</taxon>
        <taxon>Sclerotiniaceae</taxon>
        <taxon>Monilinia</taxon>
    </lineage>
</organism>
<reference evidence="3 4" key="1">
    <citation type="submission" date="2019-06" db="EMBL/GenBank/DDBJ databases">
        <title>Genome Sequence of the Brown Rot Fungal Pathogen Monilinia laxa.</title>
        <authorList>
            <person name="De Miccolis Angelini R.M."/>
            <person name="Landi L."/>
            <person name="Abate D."/>
            <person name="Pollastro S."/>
            <person name="Romanazzi G."/>
            <person name="Faretra F."/>
        </authorList>
    </citation>
    <scope>NUCLEOTIDE SEQUENCE [LARGE SCALE GENOMIC DNA]</scope>
    <source>
        <strain evidence="3 4">Mlax316</strain>
    </source>
</reference>
<protein>
    <submittedName>
        <fullName evidence="3">Uncharacterized protein</fullName>
    </submittedName>
</protein>
<feature type="compositionally biased region" description="Basic residues" evidence="1">
    <location>
        <begin position="58"/>
        <end position="69"/>
    </location>
</feature>
<dbReference type="AlphaFoldDB" id="A0A5N6KFF0"/>
<keyword evidence="2" id="KW-0472">Membrane</keyword>
<gene>
    <name evidence="3" type="ORF">EYC80_005825</name>
</gene>
<keyword evidence="2" id="KW-0812">Transmembrane</keyword>
<keyword evidence="4" id="KW-1185">Reference proteome</keyword>
<feature type="transmembrane region" description="Helical" evidence="2">
    <location>
        <begin position="135"/>
        <end position="153"/>
    </location>
</feature>
<name>A0A5N6KFF0_MONLA</name>
<comment type="caution">
    <text evidence="3">The sequence shown here is derived from an EMBL/GenBank/DDBJ whole genome shotgun (WGS) entry which is preliminary data.</text>
</comment>
<dbReference type="Proteomes" id="UP000326757">
    <property type="component" value="Unassembled WGS sequence"/>
</dbReference>
<sequence>MGWFDGASESGRSHSSRHHSSTHSHPGKKHHSTSRSTHHKNSSGLRGSVLGSTSPKSSHSHRERSRSRTRGSGSIFGSGDAKHNSSRGSFFGFNSRSTSHYKRSPRPNYLKSIYQKLRQLLRDLIYYMKRHPVKVFMLVIMPLITGGALAALLKKFGVRLPRGLEKLIGGGNGRGGGNETYEFERSSVRSSGDQRRTFPCAPSFMIRWLLKPIHLHSVYLELANYHPLSNPSASSHITSMNRKPGSLHCHRINRIPHPLSLKRQPSTEPSLVNPSTQNISIALN</sequence>
<feature type="compositionally biased region" description="Basic and acidic residues" evidence="1">
    <location>
        <begin position="182"/>
        <end position="194"/>
    </location>
</feature>
<feature type="region of interest" description="Disordered" evidence="1">
    <location>
        <begin position="175"/>
        <end position="194"/>
    </location>
</feature>
<feature type="compositionally biased region" description="Polar residues" evidence="1">
    <location>
        <begin position="263"/>
        <end position="284"/>
    </location>
</feature>
<evidence type="ECO:0000313" key="3">
    <source>
        <dbReference type="EMBL" id="KAB8302405.1"/>
    </source>
</evidence>
<accession>A0A5N6KFF0</accession>
<feature type="region of interest" description="Disordered" evidence="1">
    <location>
        <begin position="258"/>
        <end position="284"/>
    </location>
</feature>
<evidence type="ECO:0000256" key="1">
    <source>
        <dbReference type="SAM" id="MobiDB-lite"/>
    </source>
</evidence>
<feature type="compositionally biased region" description="Low complexity" evidence="1">
    <location>
        <begin position="70"/>
        <end position="79"/>
    </location>
</feature>
<feature type="compositionally biased region" description="Low complexity" evidence="1">
    <location>
        <begin position="86"/>
        <end position="97"/>
    </location>
</feature>
<proteinExistence type="predicted"/>
<dbReference type="EMBL" id="VIGI01000003">
    <property type="protein sequence ID" value="KAB8302405.1"/>
    <property type="molecule type" value="Genomic_DNA"/>
</dbReference>
<evidence type="ECO:0000256" key="2">
    <source>
        <dbReference type="SAM" id="Phobius"/>
    </source>
</evidence>
<dbReference type="OrthoDB" id="5398396at2759"/>